<dbReference type="Gene3D" id="3.30.200.20">
    <property type="entry name" value="Phosphorylase Kinase, domain 1"/>
    <property type="match status" value="1"/>
</dbReference>
<dbReference type="CDD" id="cd05151">
    <property type="entry name" value="ChoK-like"/>
    <property type="match status" value="1"/>
</dbReference>
<organism evidence="1 2">
    <name type="scientific">Erysipelothrix inopinata</name>
    <dbReference type="NCBI Taxonomy" id="225084"/>
    <lineage>
        <taxon>Bacteria</taxon>
        <taxon>Bacillati</taxon>
        <taxon>Bacillota</taxon>
        <taxon>Erysipelotrichia</taxon>
        <taxon>Erysipelotrichales</taxon>
        <taxon>Erysipelotrichaceae</taxon>
        <taxon>Erysipelothrix</taxon>
    </lineage>
</organism>
<sequence length="332" mass="39283">MKAETIKEYLKKNNNTIENFFESSDDFNEVTTTSNFFIDGYENFFNNIKKVIKHDVSEISDVAFVNDGLTNRSFRFKVEDKYYIYRHPGVGTDEYIHREGEAFAEKIAAKYGLDDTFIFVDPVEGWKVSYYIMDSHTLDYNNETEVTTALQAIKRFHDLQIKGDFDFGIWERALEFHGKINHLGEQQFNDYYELNEKMSRVYELVESDGVEAVLCHCDFYDPNILFKDGRMYLIDWEYAGNDDPACDLGTFIACSEYTLDDANRIFDIYEGETMSDERRRHFFGYVALSSYYWFEWAIFQESNGSMVGHYLKLWYDYSHKYANHTLELYGDR</sequence>
<keyword evidence="2" id="KW-1185">Reference proteome</keyword>
<dbReference type="PANTHER" id="PTHR22603">
    <property type="entry name" value="CHOLINE/ETHANOALAMINE KINASE"/>
    <property type="match status" value="1"/>
</dbReference>
<proteinExistence type="predicted"/>
<reference evidence="1 2" key="1">
    <citation type="submission" date="2020-08" db="EMBL/GenBank/DDBJ databases">
        <title>Genome sequence of Erysipelothrix inopinata DSM 15511T.</title>
        <authorList>
            <person name="Hyun D.-W."/>
            <person name="Bae J.-W."/>
        </authorList>
    </citation>
    <scope>NUCLEOTIDE SEQUENCE [LARGE SCALE GENOMIC DNA]</scope>
    <source>
        <strain evidence="1 2">DSM 15511</strain>
    </source>
</reference>
<accession>A0A7G9RXH7</accession>
<dbReference type="GO" id="GO:0005737">
    <property type="term" value="C:cytoplasm"/>
    <property type="evidence" value="ECO:0007669"/>
    <property type="project" value="TreeGrafter"/>
</dbReference>
<dbReference type="Pfam" id="PF01633">
    <property type="entry name" value="Choline_kinase"/>
    <property type="match status" value="1"/>
</dbReference>
<protein>
    <submittedName>
        <fullName evidence="1">Phosphotransferase</fullName>
    </submittedName>
</protein>
<dbReference type="PANTHER" id="PTHR22603:SF66">
    <property type="entry name" value="ETHANOLAMINE KINASE"/>
    <property type="match status" value="1"/>
</dbReference>
<dbReference type="RefSeq" id="WP_187533432.1">
    <property type="nucleotide sequence ID" value="NZ_CBCSHU010000007.1"/>
</dbReference>
<dbReference type="GO" id="GO:0004305">
    <property type="term" value="F:ethanolamine kinase activity"/>
    <property type="evidence" value="ECO:0007669"/>
    <property type="project" value="TreeGrafter"/>
</dbReference>
<dbReference type="SUPFAM" id="SSF56112">
    <property type="entry name" value="Protein kinase-like (PK-like)"/>
    <property type="match status" value="1"/>
</dbReference>
<evidence type="ECO:0000313" key="2">
    <source>
        <dbReference type="Proteomes" id="UP000515928"/>
    </source>
</evidence>
<gene>
    <name evidence="1" type="ORF">H9L01_07975</name>
</gene>
<dbReference type="InterPro" id="IPR011009">
    <property type="entry name" value="Kinase-like_dom_sf"/>
</dbReference>
<dbReference type="Gene3D" id="3.90.1200.10">
    <property type="match status" value="1"/>
</dbReference>
<name>A0A7G9RXH7_9FIRM</name>
<dbReference type="KEGG" id="eio:H9L01_07975"/>
<dbReference type="GO" id="GO:0006646">
    <property type="term" value="P:phosphatidylethanolamine biosynthetic process"/>
    <property type="evidence" value="ECO:0007669"/>
    <property type="project" value="TreeGrafter"/>
</dbReference>
<keyword evidence="1" id="KW-0808">Transferase</keyword>
<dbReference type="EMBL" id="CP060715">
    <property type="protein sequence ID" value="QNN60302.1"/>
    <property type="molecule type" value="Genomic_DNA"/>
</dbReference>
<evidence type="ECO:0000313" key="1">
    <source>
        <dbReference type="EMBL" id="QNN60302.1"/>
    </source>
</evidence>
<dbReference type="Proteomes" id="UP000515928">
    <property type="component" value="Chromosome"/>
</dbReference>
<dbReference type="AlphaFoldDB" id="A0A7G9RXH7"/>